<evidence type="ECO:0000256" key="1">
    <source>
        <dbReference type="SAM" id="SignalP"/>
    </source>
</evidence>
<name>A0A921MQV7_9BACT</name>
<reference evidence="3" key="1">
    <citation type="journal article" date="2021" name="PeerJ">
        <title>Extensive microbial diversity within the chicken gut microbiome revealed by metagenomics and culture.</title>
        <authorList>
            <person name="Gilroy R."/>
            <person name="Ravi A."/>
            <person name="Getino M."/>
            <person name="Pursley I."/>
            <person name="Horton D.L."/>
            <person name="Alikhan N.F."/>
            <person name="Baker D."/>
            <person name="Gharbi K."/>
            <person name="Hall N."/>
            <person name="Watson M."/>
            <person name="Adriaenssens E.M."/>
            <person name="Foster-Nyarko E."/>
            <person name="Jarju S."/>
            <person name="Secka A."/>
            <person name="Antonio M."/>
            <person name="Oren A."/>
            <person name="Chaudhuri R.R."/>
            <person name="La Ragione R."/>
            <person name="Hildebrand F."/>
            <person name="Pallen M.J."/>
        </authorList>
    </citation>
    <scope>NUCLEOTIDE SEQUENCE</scope>
    <source>
        <strain evidence="3">CHK121-7720</strain>
    </source>
</reference>
<sequence>MKGKLCMMAALLLTVSQGIQAQHVTRAVAHRGYWTCEGSAQNSLTSLQKAYEAGCWGSELDIWLTADGQLVVNHDAHTLDGLDIEKTDSKQLLKSKLKNGETLPSLEAYLDAGKSLTPMMLVLELKTQSTPERNIELARKVVDMVKDKGMEDQVEYIAFSNQVGTELIRLAPEAQVAYLNGDKTPAELKELGYTGLDYAHKVLKKNSHWIDEAHKLGLTVNVWTVNKAEDLQYFIDHKADFITTNEPVLLLELLKR</sequence>
<accession>A0A921MQV7</accession>
<evidence type="ECO:0000313" key="4">
    <source>
        <dbReference type="Proteomes" id="UP000757103"/>
    </source>
</evidence>
<gene>
    <name evidence="3" type="ORF">K8U91_06805</name>
</gene>
<evidence type="ECO:0000313" key="3">
    <source>
        <dbReference type="EMBL" id="HJG89163.1"/>
    </source>
</evidence>
<reference evidence="3" key="2">
    <citation type="submission" date="2021-09" db="EMBL/GenBank/DDBJ databases">
        <authorList>
            <person name="Gilroy R."/>
        </authorList>
    </citation>
    <scope>NUCLEOTIDE SEQUENCE</scope>
    <source>
        <strain evidence="3">CHK121-7720</strain>
    </source>
</reference>
<dbReference type="PROSITE" id="PS51704">
    <property type="entry name" value="GP_PDE"/>
    <property type="match status" value="1"/>
</dbReference>
<dbReference type="Pfam" id="PF03009">
    <property type="entry name" value="GDPD"/>
    <property type="match status" value="1"/>
</dbReference>
<dbReference type="RefSeq" id="WP_273306208.1">
    <property type="nucleotide sequence ID" value="NZ_DYUD01000022.1"/>
</dbReference>
<dbReference type="PANTHER" id="PTHR46211:SF1">
    <property type="entry name" value="GLYCEROPHOSPHODIESTER PHOSPHODIESTERASE, CYTOPLASMIC"/>
    <property type="match status" value="1"/>
</dbReference>
<dbReference type="Gene3D" id="3.20.20.190">
    <property type="entry name" value="Phosphatidylinositol (PI) phosphodiesterase"/>
    <property type="match status" value="1"/>
</dbReference>
<keyword evidence="1" id="KW-0732">Signal</keyword>
<evidence type="ECO:0000259" key="2">
    <source>
        <dbReference type="PROSITE" id="PS51704"/>
    </source>
</evidence>
<dbReference type="PROSITE" id="PS50007">
    <property type="entry name" value="PIPLC_X_DOMAIN"/>
    <property type="match status" value="1"/>
</dbReference>
<organism evidence="3 4">
    <name type="scientific">Barnesiella viscericola</name>
    <dbReference type="NCBI Taxonomy" id="397865"/>
    <lineage>
        <taxon>Bacteria</taxon>
        <taxon>Pseudomonadati</taxon>
        <taxon>Bacteroidota</taxon>
        <taxon>Bacteroidia</taxon>
        <taxon>Bacteroidales</taxon>
        <taxon>Barnesiellaceae</taxon>
        <taxon>Barnesiella</taxon>
    </lineage>
</organism>
<dbReference type="InterPro" id="IPR017946">
    <property type="entry name" value="PLC-like_Pdiesterase_TIM-brl"/>
</dbReference>
<dbReference type="PANTHER" id="PTHR46211">
    <property type="entry name" value="GLYCEROPHOSPHORYL DIESTER PHOSPHODIESTERASE"/>
    <property type="match status" value="1"/>
</dbReference>
<feature type="chain" id="PRO_5036976791" evidence="1">
    <location>
        <begin position="22"/>
        <end position="256"/>
    </location>
</feature>
<dbReference type="SUPFAM" id="SSF51695">
    <property type="entry name" value="PLC-like phosphodiesterases"/>
    <property type="match status" value="1"/>
</dbReference>
<proteinExistence type="predicted"/>
<dbReference type="Proteomes" id="UP000757103">
    <property type="component" value="Unassembled WGS sequence"/>
</dbReference>
<comment type="caution">
    <text evidence="3">The sequence shown here is derived from an EMBL/GenBank/DDBJ whole genome shotgun (WGS) entry which is preliminary data.</text>
</comment>
<feature type="signal peptide" evidence="1">
    <location>
        <begin position="1"/>
        <end position="21"/>
    </location>
</feature>
<dbReference type="AlphaFoldDB" id="A0A921MQV7"/>
<dbReference type="InterPro" id="IPR030395">
    <property type="entry name" value="GP_PDE_dom"/>
</dbReference>
<dbReference type="GO" id="GO:0008081">
    <property type="term" value="F:phosphoric diester hydrolase activity"/>
    <property type="evidence" value="ECO:0007669"/>
    <property type="project" value="InterPro"/>
</dbReference>
<dbReference type="GO" id="GO:0006629">
    <property type="term" value="P:lipid metabolic process"/>
    <property type="evidence" value="ECO:0007669"/>
    <property type="project" value="InterPro"/>
</dbReference>
<dbReference type="EMBL" id="DYUD01000022">
    <property type="protein sequence ID" value="HJG89163.1"/>
    <property type="molecule type" value="Genomic_DNA"/>
</dbReference>
<protein>
    <submittedName>
        <fullName evidence="3">Glycerophosphodiester phosphodiesterase</fullName>
    </submittedName>
</protein>
<feature type="domain" description="GP-PDE" evidence="2">
    <location>
        <begin position="25"/>
        <end position="254"/>
    </location>
</feature>